<evidence type="ECO:0000313" key="6">
    <source>
        <dbReference type="Proteomes" id="UP000516230"/>
    </source>
</evidence>
<keyword evidence="3" id="KW-0804">Transcription</keyword>
<evidence type="ECO:0000256" key="2">
    <source>
        <dbReference type="ARBA" id="ARBA00023125"/>
    </source>
</evidence>
<dbReference type="PANTHER" id="PTHR46796">
    <property type="entry name" value="HTH-TYPE TRANSCRIPTIONAL ACTIVATOR RHAS-RELATED"/>
    <property type="match status" value="1"/>
</dbReference>
<feature type="domain" description="HTH araC/xylS-type" evidence="4">
    <location>
        <begin position="214"/>
        <end position="315"/>
    </location>
</feature>
<keyword evidence="1" id="KW-0805">Transcription regulation</keyword>
<protein>
    <submittedName>
        <fullName evidence="5">AraC family transcriptional regulator</fullName>
    </submittedName>
</protein>
<dbReference type="Gene3D" id="1.10.10.60">
    <property type="entry name" value="Homeodomain-like"/>
    <property type="match status" value="1"/>
</dbReference>
<accession>A0A7H0I4G6</accession>
<dbReference type="PROSITE" id="PS00041">
    <property type="entry name" value="HTH_ARAC_FAMILY_1"/>
    <property type="match status" value="1"/>
</dbReference>
<keyword evidence="2" id="KW-0238">DNA-binding</keyword>
<dbReference type="EMBL" id="CP060825">
    <property type="protein sequence ID" value="QNP67682.1"/>
    <property type="molecule type" value="Genomic_DNA"/>
</dbReference>
<dbReference type="Pfam" id="PF12833">
    <property type="entry name" value="HTH_18"/>
    <property type="match status" value="1"/>
</dbReference>
<dbReference type="GO" id="GO:0003700">
    <property type="term" value="F:DNA-binding transcription factor activity"/>
    <property type="evidence" value="ECO:0007669"/>
    <property type="project" value="InterPro"/>
</dbReference>
<dbReference type="AlphaFoldDB" id="A0A7H0I4G6"/>
<proteinExistence type="predicted"/>
<evidence type="ECO:0000313" key="5">
    <source>
        <dbReference type="EMBL" id="QNP67682.1"/>
    </source>
</evidence>
<dbReference type="Proteomes" id="UP000516230">
    <property type="component" value="Chromosome"/>
</dbReference>
<dbReference type="InterPro" id="IPR050204">
    <property type="entry name" value="AraC_XylS_family_regulators"/>
</dbReference>
<gene>
    <name evidence="5" type="ORF">IAG43_30575</name>
</gene>
<dbReference type="KEGG" id="sgj:IAG43_30575"/>
<name>A0A7H0I4G6_9ACTN</name>
<evidence type="ECO:0000256" key="1">
    <source>
        <dbReference type="ARBA" id="ARBA00023015"/>
    </source>
</evidence>
<keyword evidence="6" id="KW-1185">Reference proteome</keyword>
<dbReference type="GO" id="GO:0043565">
    <property type="term" value="F:sequence-specific DNA binding"/>
    <property type="evidence" value="ECO:0007669"/>
    <property type="project" value="InterPro"/>
</dbReference>
<dbReference type="SMART" id="SM00342">
    <property type="entry name" value="HTH_ARAC"/>
    <property type="match status" value="1"/>
</dbReference>
<dbReference type="InterPro" id="IPR009057">
    <property type="entry name" value="Homeodomain-like_sf"/>
</dbReference>
<dbReference type="InterPro" id="IPR018062">
    <property type="entry name" value="HTH_AraC-typ_CS"/>
</dbReference>
<dbReference type="PANTHER" id="PTHR46796:SF12">
    <property type="entry name" value="HTH-TYPE DNA-BINDING TRANSCRIPTIONAL ACTIVATOR EUTR"/>
    <property type="match status" value="1"/>
</dbReference>
<dbReference type="SUPFAM" id="SSF46689">
    <property type="entry name" value="Homeodomain-like"/>
    <property type="match status" value="2"/>
</dbReference>
<dbReference type="InterPro" id="IPR018060">
    <property type="entry name" value="HTH_AraC"/>
</dbReference>
<sequence>METLAFQSNRLDVTEDFLSRAYTPMRIGGRPQKTGARIERASAGGLLVDKVDFDYTLSYDAGALDKVCLITLHRGLIVDTTGGGRTAHGPGETFLVALPDRPYTGEERGARYTITMFDAALLDQVAGGDERRDGPVRFTGRTPVDEEAGRRLGRTVAFLRDTVLGGPAPAAEGLVVSTALRHLAAVALTSLPGTLTAHRPRPVDGRDAGTATLRRAMTFIEENAHRDIGLSDIAAAVRVTPRAVQYAFRRHASTTPLGHLRRVRLAHAHGDLRAATTEVSSVLDIAARWGFAHPGRFAAAYRDAYGASPSDTLRAAP</sequence>
<reference evidence="5 6" key="1">
    <citation type="submission" date="2020-08" db="EMBL/GenBank/DDBJ databases">
        <title>A novel species.</title>
        <authorList>
            <person name="Gao J."/>
        </authorList>
    </citation>
    <scope>NUCLEOTIDE SEQUENCE [LARGE SCALE GENOMIC DNA]</scope>
    <source>
        <strain evidence="5 6">CRPJ-33</strain>
    </source>
</reference>
<dbReference type="PROSITE" id="PS01124">
    <property type="entry name" value="HTH_ARAC_FAMILY_2"/>
    <property type="match status" value="1"/>
</dbReference>
<evidence type="ECO:0000256" key="3">
    <source>
        <dbReference type="ARBA" id="ARBA00023163"/>
    </source>
</evidence>
<evidence type="ECO:0000259" key="4">
    <source>
        <dbReference type="PROSITE" id="PS01124"/>
    </source>
</evidence>
<organism evidence="5 6">
    <name type="scientific">Streptomyces genisteinicus</name>
    <dbReference type="NCBI Taxonomy" id="2768068"/>
    <lineage>
        <taxon>Bacteria</taxon>
        <taxon>Bacillati</taxon>
        <taxon>Actinomycetota</taxon>
        <taxon>Actinomycetes</taxon>
        <taxon>Kitasatosporales</taxon>
        <taxon>Streptomycetaceae</taxon>
        <taxon>Streptomyces</taxon>
    </lineage>
</organism>